<comment type="caution">
    <text evidence="2">The sequence shown here is derived from an EMBL/GenBank/DDBJ whole genome shotgun (WGS) entry which is preliminary data.</text>
</comment>
<name>A0AAV0S015_9ROSI</name>
<organism evidence="2 3">
    <name type="scientific">Linum tenue</name>
    <dbReference type="NCBI Taxonomy" id="586396"/>
    <lineage>
        <taxon>Eukaryota</taxon>
        <taxon>Viridiplantae</taxon>
        <taxon>Streptophyta</taxon>
        <taxon>Embryophyta</taxon>
        <taxon>Tracheophyta</taxon>
        <taxon>Spermatophyta</taxon>
        <taxon>Magnoliopsida</taxon>
        <taxon>eudicotyledons</taxon>
        <taxon>Gunneridae</taxon>
        <taxon>Pentapetalae</taxon>
        <taxon>rosids</taxon>
        <taxon>fabids</taxon>
        <taxon>Malpighiales</taxon>
        <taxon>Linaceae</taxon>
        <taxon>Linum</taxon>
    </lineage>
</organism>
<accession>A0AAV0S015</accession>
<evidence type="ECO:0000313" key="1">
    <source>
        <dbReference type="EMBL" id="CAI0626187.1"/>
    </source>
</evidence>
<dbReference type="Proteomes" id="UP001154282">
    <property type="component" value="Unassembled WGS sequence"/>
</dbReference>
<proteinExistence type="predicted"/>
<gene>
    <name evidence="1" type="ORF">LITE_LOCUS50748</name>
    <name evidence="2" type="ORF">LITE_LOCUS50878</name>
</gene>
<dbReference type="EMBL" id="CAMGYJ010000011">
    <property type="protein sequence ID" value="CAI0626187.1"/>
    <property type="molecule type" value="Genomic_DNA"/>
</dbReference>
<protein>
    <submittedName>
        <fullName evidence="2">Uncharacterized protein</fullName>
    </submittedName>
</protein>
<keyword evidence="3" id="KW-1185">Reference proteome</keyword>
<reference evidence="2" key="1">
    <citation type="submission" date="2022-08" db="EMBL/GenBank/DDBJ databases">
        <authorList>
            <person name="Gutierrez-Valencia J."/>
        </authorList>
    </citation>
    <scope>NUCLEOTIDE SEQUENCE</scope>
</reference>
<evidence type="ECO:0000313" key="3">
    <source>
        <dbReference type="Proteomes" id="UP001154282"/>
    </source>
</evidence>
<sequence>MLCYFFLFCGCTL</sequence>
<evidence type="ECO:0000313" key="2">
    <source>
        <dbReference type="EMBL" id="CAI0626493.1"/>
    </source>
</evidence>
<dbReference type="EMBL" id="CAMGYJ010000011">
    <property type="protein sequence ID" value="CAI0626493.1"/>
    <property type="molecule type" value="Genomic_DNA"/>
</dbReference>